<keyword evidence="13" id="KW-1185">Reference proteome</keyword>
<dbReference type="EMBL" id="QRAS01000002">
    <property type="protein sequence ID" value="RDL06491.1"/>
    <property type="molecule type" value="Genomic_DNA"/>
</dbReference>
<dbReference type="InterPro" id="IPR036291">
    <property type="entry name" value="NAD(P)-bd_dom_sf"/>
</dbReference>
<dbReference type="RefSeq" id="WP_070229498.1">
    <property type="nucleotide sequence ID" value="NZ_BJYO01000003.1"/>
</dbReference>
<evidence type="ECO:0000256" key="11">
    <source>
        <dbReference type="RuleBase" id="RU361277"/>
    </source>
</evidence>
<evidence type="ECO:0000256" key="10">
    <source>
        <dbReference type="ARBA" id="ARBA00049243"/>
    </source>
</evidence>
<dbReference type="InterPro" id="IPR011032">
    <property type="entry name" value="GroES-like_sf"/>
</dbReference>
<comment type="catalytic activity">
    <reaction evidence="9">
        <text>a secondary alcohol + NAD(+) = a ketone + NADH + H(+)</text>
        <dbReference type="Rhea" id="RHEA:10740"/>
        <dbReference type="ChEBI" id="CHEBI:15378"/>
        <dbReference type="ChEBI" id="CHEBI:17087"/>
        <dbReference type="ChEBI" id="CHEBI:35681"/>
        <dbReference type="ChEBI" id="CHEBI:57540"/>
        <dbReference type="ChEBI" id="CHEBI:57945"/>
        <dbReference type="EC" id="1.1.1.1"/>
    </reaction>
</comment>
<dbReference type="CDD" id="cd08297">
    <property type="entry name" value="CAD3"/>
    <property type="match status" value="1"/>
</dbReference>
<evidence type="ECO:0000256" key="1">
    <source>
        <dbReference type="ARBA" id="ARBA00001947"/>
    </source>
</evidence>
<evidence type="ECO:0000256" key="3">
    <source>
        <dbReference type="ARBA" id="ARBA00013190"/>
    </source>
</evidence>
<evidence type="ECO:0000256" key="9">
    <source>
        <dbReference type="ARBA" id="ARBA00049164"/>
    </source>
</evidence>
<gene>
    <name evidence="12" type="ORF">DFP99_0869</name>
</gene>
<dbReference type="SUPFAM" id="SSF51735">
    <property type="entry name" value="NAD(P)-binding Rossmann-fold domains"/>
    <property type="match status" value="1"/>
</dbReference>
<dbReference type="PANTHER" id="PTHR42940">
    <property type="entry name" value="ALCOHOL DEHYDROGENASE 1-RELATED"/>
    <property type="match status" value="1"/>
</dbReference>
<dbReference type="AlphaFoldDB" id="A0A288Q5Y3"/>
<dbReference type="KEGG" id="wso:WSWS_00182"/>
<dbReference type="PROSITE" id="PS00059">
    <property type="entry name" value="ADH_ZINC"/>
    <property type="match status" value="1"/>
</dbReference>
<dbReference type="Proteomes" id="UP000254912">
    <property type="component" value="Unassembled WGS sequence"/>
</dbReference>
<accession>A0A288Q5Y3</accession>
<dbReference type="InterPro" id="IPR020843">
    <property type="entry name" value="ER"/>
</dbReference>
<evidence type="ECO:0000256" key="2">
    <source>
        <dbReference type="ARBA" id="ARBA00008072"/>
    </source>
</evidence>
<dbReference type="InterPro" id="IPR002328">
    <property type="entry name" value="ADH_Zn_CS"/>
</dbReference>
<evidence type="ECO:0000256" key="6">
    <source>
        <dbReference type="ARBA" id="ARBA00022833"/>
    </source>
</evidence>
<dbReference type="SMART" id="SM00829">
    <property type="entry name" value="PKS_ER"/>
    <property type="match status" value="1"/>
</dbReference>
<comment type="cofactor">
    <cofactor evidence="1 11">
        <name>Zn(2+)</name>
        <dbReference type="ChEBI" id="CHEBI:29105"/>
    </cofactor>
</comment>
<sequence length="350" mass="37088">MKAAVVRETLDGFLDLIDNWSPKPLAFGEALVDVEYSGLCHTDLHVASGDFGNPNELGMRNGSFRRVVGHEGIGRVAKLGEGASDYLKVGDRVSIAWFYDACGTCEFCVSGNETFCRKVRNSGYTVDGAMAQQVVVNAKYAVPVPEGLDPVEASSITCAGVTVYKGLKVGETKPGQWVSVHGAGGLGNLAVQYAHNVFGAHVAVIDGNEDKLAAAQSNGAEVLVNRHTDDVVAKVLELTGGVHNAQVTAVNDAAFSQAVSVLRPMGKLVAMALPQGDMSLNIAKTVLDGIEVRGSLVGTRNDLAEAFQFGAEGKVKPIVEKVDIRDINDVIEEMKEGKITGRKVIDFTTL</sequence>
<protein>
    <recommendedName>
        <fullName evidence="4">Alcohol dehydrogenase</fullName>
        <ecNumber evidence="3">1.1.1.1</ecNumber>
    </recommendedName>
</protein>
<dbReference type="GO" id="GO:0008270">
    <property type="term" value="F:zinc ion binding"/>
    <property type="evidence" value="ECO:0007669"/>
    <property type="project" value="InterPro"/>
</dbReference>
<evidence type="ECO:0000256" key="7">
    <source>
        <dbReference type="ARBA" id="ARBA00023002"/>
    </source>
</evidence>
<comment type="catalytic activity">
    <reaction evidence="10">
        <text>a primary alcohol + NAD(+) = an aldehyde + NADH + H(+)</text>
        <dbReference type="Rhea" id="RHEA:10736"/>
        <dbReference type="ChEBI" id="CHEBI:15378"/>
        <dbReference type="ChEBI" id="CHEBI:15734"/>
        <dbReference type="ChEBI" id="CHEBI:17478"/>
        <dbReference type="ChEBI" id="CHEBI:57540"/>
        <dbReference type="ChEBI" id="CHEBI:57945"/>
        <dbReference type="EC" id="1.1.1.1"/>
    </reaction>
</comment>
<evidence type="ECO:0000256" key="5">
    <source>
        <dbReference type="ARBA" id="ARBA00022723"/>
    </source>
</evidence>
<dbReference type="InterPro" id="IPR013149">
    <property type="entry name" value="ADH-like_C"/>
</dbReference>
<evidence type="ECO:0000256" key="4">
    <source>
        <dbReference type="ARBA" id="ARBA00016352"/>
    </source>
</evidence>
<evidence type="ECO:0000256" key="8">
    <source>
        <dbReference type="ARBA" id="ARBA00023027"/>
    </source>
</evidence>
<keyword evidence="5 11" id="KW-0479">Metal-binding</keyword>
<dbReference type="Pfam" id="PF08240">
    <property type="entry name" value="ADH_N"/>
    <property type="match status" value="1"/>
</dbReference>
<dbReference type="PANTHER" id="PTHR42940:SF8">
    <property type="entry name" value="VACUOLAR PROTEIN SORTING-ASSOCIATED PROTEIN 11"/>
    <property type="match status" value="1"/>
</dbReference>
<keyword evidence="6 11" id="KW-0862">Zinc</keyword>
<reference evidence="12 13" key="1">
    <citation type="submission" date="2018-07" db="EMBL/GenBank/DDBJ databases">
        <title>Genomic Encyclopedia of Type Strains, Phase III (KMG-III): the genomes of soil and plant-associated and newly described type strains.</title>
        <authorList>
            <person name="Whitman W."/>
        </authorList>
    </citation>
    <scope>NUCLEOTIDE SEQUENCE [LARGE SCALE GENOMIC DNA]</scope>
    <source>
        <strain evidence="12 13">CECT 7031</strain>
    </source>
</reference>
<dbReference type="OrthoDB" id="9806940at2"/>
<dbReference type="InterPro" id="IPR013154">
    <property type="entry name" value="ADH-like_N"/>
</dbReference>
<organism evidence="12 13">
    <name type="scientific">Weissella soli</name>
    <dbReference type="NCBI Taxonomy" id="155866"/>
    <lineage>
        <taxon>Bacteria</taxon>
        <taxon>Bacillati</taxon>
        <taxon>Bacillota</taxon>
        <taxon>Bacilli</taxon>
        <taxon>Lactobacillales</taxon>
        <taxon>Lactobacillaceae</taxon>
        <taxon>Weissella</taxon>
    </lineage>
</organism>
<comment type="caution">
    <text evidence="12">The sequence shown here is derived from an EMBL/GenBank/DDBJ whole genome shotgun (WGS) entry which is preliminary data.</text>
</comment>
<dbReference type="Gene3D" id="3.90.180.10">
    <property type="entry name" value="Medium-chain alcohol dehydrogenases, catalytic domain"/>
    <property type="match status" value="1"/>
</dbReference>
<dbReference type="FunFam" id="3.40.50.720:FF:000039">
    <property type="entry name" value="Alcohol dehydrogenase AdhP"/>
    <property type="match status" value="1"/>
</dbReference>
<dbReference type="Pfam" id="PF00107">
    <property type="entry name" value="ADH_zinc_N"/>
    <property type="match status" value="1"/>
</dbReference>
<keyword evidence="7" id="KW-0560">Oxidoreductase</keyword>
<dbReference type="SUPFAM" id="SSF50129">
    <property type="entry name" value="GroES-like"/>
    <property type="match status" value="1"/>
</dbReference>
<evidence type="ECO:0000313" key="12">
    <source>
        <dbReference type="EMBL" id="RDL06491.1"/>
    </source>
</evidence>
<dbReference type="Gene3D" id="3.40.50.720">
    <property type="entry name" value="NAD(P)-binding Rossmann-like Domain"/>
    <property type="match status" value="1"/>
</dbReference>
<comment type="similarity">
    <text evidence="2 11">Belongs to the zinc-containing alcohol dehydrogenase family.</text>
</comment>
<dbReference type="GeneID" id="94545394"/>
<name>A0A288Q5Y3_9LACO</name>
<proteinExistence type="inferred from homology"/>
<dbReference type="GO" id="GO:0004022">
    <property type="term" value="F:alcohol dehydrogenase (NAD+) activity"/>
    <property type="evidence" value="ECO:0007669"/>
    <property type="project" value="UniProtKB-EC"/>
</dbReference>
<keyword evidence="8" id="KW-0520">NAD</keyword>
<dbReference type="EC" id="1.1.1.1" evidence="3"/>
<dbReference type="NCBIfam" id="NF006940">
    <property type="entry name" value="PRK09422.1"/>
    <property type="match status" value="1"/>
</dbReference>
<evidence type="ECO:0000313" key="13">
    <source>
        <dbReference type="Proteomes" id="UP000254912"/>
    </source>
</evidence>